<dbReference type="Pfam" id="PF08706">
    <property type="entry name" value="D5_N"/>
    <property type="match status" value="1"/>
</dbReference>
<feature type="compositionally biased region" description="Polar residues" evidence="3">
    <location>
        <begin position="519"/>
        <end position="533"/>
    </location>
</feature>
<accession>A0A8J7EZC7</accession>
<evidence type="ECO:0000259" key="4">
    <source>
        <dbReference type="PROSITE" id="PS51206"/>
    </source>
</evidence>
<keyword evidence="2" id="KW-0067">ATP-binding</keyword>
<feature type="region of interest" description="Disordered" evidence="3">
    <location>
        <begin position="479"/>
        <end position="601"/>
    </location>
</feature>
<dbReference type="RefSeq" id="WP_193919396.1">
    <property type="nucleotide sequence ID" value="NZ_JADEWL010000022.1"/>
</dbReference>
<feature type="compositionally biased region" description="Polar residues" evidence="3">
    <location>
        <begin position="494"/>
        <end position="504"/>
    </location>
</feature>
<dbReference type="Gene3D" id="3.40.50.300">
    <property type="entry name" value="P-loop containing nucleotide triphosphate hydrolases"/>
    <property type="match status" value="1"/>
</dbReference>
<sequence>MDDYIQNNGFDKFRDEVLAKAETIEQWEKQFKKEKEDKREEKVTQGLLANKLAEEYRAQLAWNIPAKAWYQYQKRKAGIWSETPLETVKMLVIDELNLMKEEYTDPFVNGVVSLLKSHLRVEYWEVMPSKVCLADVVIDIRNLETTEHQPGYKFLSSLPFKWADREVGCEPIKQWLLSTCGDRADWLEVIRATMNATITERGAELQRYIELIGAGGTGKGTILRLIQALLGKENYAVTTLKQLETNRFETALFYGKKAIFITDSERYAGEVSVLKAITGGDDLRLEKKSVQQTDSFVFTGVVWVACNEAIQSSDYTNALARRRLSMSYEKVIPPHLRRDVIEEFKPYLPGLLAWVLSLTPDVVADYVRNTTKCVPSLASFGLEVLLETNPLANWADHCLYYDPNIETKIGNANGDSKDCLYANYLEWASSNGHSGMTTQRFSSNLLNLLKTQLSIDATKRKTQHGRHITKIGIRQPGHNFPFLISGNDDPNDDPMTTSKTTESIGNDGFEQNDDLLRDSLNNESTVNSQTNDSFPKEREESSHGRHNPSKPSLPRDTGRHSPIIESSLKAGQVVITPPRNKGDDDSKKAESTGNDGFEPLKEVNEGINEGVSIKARLREGQTVYPTTGKYQGKECKVSAIADNEIWAYPVTTQLGVVGTTYQASELSLTPPVVATTSSECEPYQTSIDWDGWENEEYLDCPED</sequence>
<gene>
    <name evidence="5" type="ORF">IQ247_09730</name>
</gene>
<dbReference type="SUPFAM" id="SSF52540">
    <property type="entry name" value="P-loop containing nucleoside triphosphate hydrolases"/>
    <property type="match status" value="1"/>
</dbReference>
<organism evidence="5 6">
    <name type="scientific">Plectonema cf. radiosum LEGE 06105</name>
    <dbReference type="NCBI Taxonomy" id="945769"/>
    <lineage>
        <taxon>Bacteria</taxon>
        <taxon>Bacillati</taxon>
        <taxon>Cyanobacteriota</taxon>
        <taxon>Cyanophyceae</taxon>
        <taxon>Oscillatoriophycideae</taxon>
        <taxon>Oscillatoriales</taxon>
        <taxon>Microcoleaceae</taxon>
        <taxon>Plectonema</taxon>
    </lineage>
</organism>
<evidence type="ECO:0000313" key="5">
    <source>
        <dbReference type="EMBL" id="MBE9212961.1"/>
    </source>
</evidence>
<evidence type="ECO:0000256" key="2">
    <source>
        <dbReference type="ARBA" id="ARBA00022840"/>
    </source>
</evidence>
<dbReference type="GO" id="GO:0005524">
    <property type="term" value="F:ATP binding"/>
    <property type="evidence" value="ECO:0007669"/>
    <property type="project" value="UniProtKB-KW"/>
</dbReference>
<keyword evidence="1" id="KW-0547">Nucleotide-binding</keyword>
<comment type="caution">
    <text evidence="5">The sequence shown here is derived from an EMBL/GenBank/DDBJ whole genome shotgun (WGS) entry which is preliminary data.</text>
</comment>
<dbReference type="InterPro" id="IPR014818">
    <property type="entry name" value="Phage/plasmid_primase_P4_C"/>
</dbReference>
<keyword evidence="6" id="KW-1185">Reference proteome</keyword>
<reference evidence="5" key="1">
    <citation type="submission" date="2020-10" db="EMBL/GenBank/DDBJ databases">
        <authorList>
            <person name="Castelo-Branco R."/>
            <person name="Eusebio N."/>
            <person name="Adriana R."/>
            <person name="Vieira A."/>
            <person name="Brugerolle De Fraissinette N."/>
            <person name="Rezende De Castro R."/>
            <person name="Schneider M.P."/>
            <person name="Vasconcelos V."/>
            <person name="Leao P.N."/>
        </authorList>
    </citation>
    <scope>NUCLEOTIDE SEQUENCE</scope>
    <source>
        <strain evidence="5">LEGE 06105</strain>
    </source>
</reference>
<dbReference type="Proteomes" id="UP000620559">
    <property type="component" value="Unassembled WGS sequence"/>
</dbReference>
<protein>
    <recommendedName>
        <fullName evidence="4">SF3 helicase domain-containing protein</fullName>
    </recommendedName>
</protein>
<dbReference type="Pfam" id="PF19263">
    <property type="entry name" value="DUF5906"/>
    <property type="match status" value="1"/>
</dbReference>
<evidence type="ECO:0000256" key="1">
    <source>
        <dbReference type="ARBA" id="ARBA00022741"/>
    </source>
</evidence>
<dbReference type="PROSITE" id="PS51206">
    <property type="entry name" value="SF3_HELICASE_1"/>
    <property type="match status" value="1"/>
</dbReference>
<dbReference type="InterPro" id="IPR014015">
    <property type="entry name" value="Helicase_SF3_DNA-vir"/>
</dbReference>
<dbReference type="AlphaFoldDB" id="A0A8J7EZC7"/>
<feature type="compositionally biased region" description="Basic and acidic residues" evidence="3">
    <location>
        <begin position="534"/>
        <end position="543"/>
    </location>
</feature>
<evidence type="ECO:0000256" key="3">
    <source>
        <dbReference type="SAM" id="MobiDB-lite"/>
    </source>
</evidence>
<feature type="domain" description="SF3 helicase" evidence="4">
    <location>
        <begin position="185"/>
        <end position="341"/>
    </location>
</feature>
<feature type="compositionally biased region" description="Basic and acidic residues" evidence="3">
    <location>
        <begin position="580"/>
        <end position="590"/>
    </location>
</feature>
<dbReference type="InterPro" id="IPR045455">
    <property type="entry name" value="NrS-1_pol-like_helicase"/>
</dbReference>
<dbReference type="EMBL" id="JADEWL010000022">
    <property type="protein sequence ID" value="MBE9212961.1"/>
    <property type="molecule type" value="Genomic_DNA"/>
</dbReference>
<dbReference type="InterPro" id="IPR027417">
    <property type="entry name" value="P-loop_NTPase"/>
</dbReference>
<name>A0A8J7EZC7_9CYAN</name>
<evidence type="ECO:0000313" key="6">
    <source>
        <dbReference type="Proteomes" id="UP000620559"/>
    </source>
</evidence>
<proteinExistence type="predicted"/>